<feature type="compositionally biased region" description="Low complexity" evidence="1">
    <location>
        <begin position="203"/>
        <end position="216"/>
    </location>
</feature>
<feature type="region of interest" description="Disordered" evidence="1">
    <location>
        <begin position="121"/>
        <end position="222"/>
    </location>
</feature>
<evidence type="ECO:0008006" key="4">
    <source>
        <dbReference type="Google" id="ProtNLM"/>
    </source>
</evidence>
<dbReference type="EMBL" id="VLTL01000233">
    <property type="protein sequence ID" value="KAA0150267.1"/>
    <property type="molecule type" value="Genomic_DNA"/>
</dbReference>
<evidence type="ECO:0000313" key="2">
    <source>
        <dbReference type="EMBL" id="KAA0150267.1"/>
    </source>
</evidence>
<feature type="region of interest" description="Disordered" evidence="1">
    <location>
        <begin position="334"/>
        <end position="373"/>
    </location>
</feature>
<sequence length="499" mass="50200">MQRSSARILAKLLGIPTSDIVCLHDGIDIVDRVKQVMERLARHRAEGALPPELSSRQMPPVGAVGGISPSIGDPSVRQQSQPAWAASGKPSGLVVDTAQEAIGIVGGGGFAAQGGWSQGFGSVGARSGSPAKRRLGQPDSSSLEPSRAVPTKRTTTRLSALEEDVGGPLSSDRAAPADADAPPAGLAAPATAVGGEAAGGGQEASLSSAAASSPGTLEHPGQSESILALDDDAMDQLPGAHESDANVSDGSLAATYGGLGRARAPFAEREAGAGVRSIGSPSRAQSGVAELTGSGEKKPLHPKGLLQRVASTKSLGHAPLSDGRMSVATGIGLVAHGTRPRSPSDTRPPRRKAAPQGPAAAATERRLPRRLGGGVLADPSAAALPLVLPRLVLTDLQMPTMTGPAAIAEMLRLWPADEPRPYIVCLTGEPARSALLEQASRLVPAACIVEKASAGASQARSLQAALEAAGVECAPPAQGAPSRALAVSARSSPLAQGPV</sequence>
<feature type="compositionally biased region" description="Low complexity" evidence="1">
    <location>
        <begin position="174"/>
        <end position="195"/>
    </location>
</feature>
<feature type="region of interest" description="Disordered" evidence="1">
    <location>
        <begin position="272"/>
        <end position="303"/>
    </location>
</feature>
<protein>
    <recommendedName>
        <fullName evidence="4">Response regulatory domain-containing protein</fullName>
    </recommendedName>
</protein>
<proteinExistence type="predicted"/>
<dbReference type="AlphaFoldDB" id="A0A5A8CC45"/>
<dbReference type="Gene3D" id="3.40.50.2300">
    <property type="match status" value="1"/>
</dbReference>
<organism evidence="2 3">
    <name type="scientific">Cafeteria roenbergensis</name>
    <name type="common">Marine flagellate</name>
    <dbReference type="NCBI Taxonomy" id="33653"/>
    <lineage>
        <taxon>Eukaryota</taxon>
        <taxon>Sar</taxon>
        <taxon>Stramenopiles</taxon>
        <taxon>Bigyra</taxon>
        <taxon>Opalozoa</taxon>
        <taxon>Bicosoecida</taxon>
        <taxon>Cafeteriaceae</taxon>
        <taxon>Cafeteria</taxon>
    </lineage>
</organism>
<reference evidence="2 3" key="1">
    <citation type="submission" date="2019-07" db="EMBL/GenBank/DDBJ databases">
        <title>Genomes of Cafeteria roenbergensis.</title>
        <authorList>
            <person name="Fischer M.G."/>
            <person name="Hackl T."/>
            <person name="Roman M."/>
        </authorList>
    </citation>
    <scope>NUCLEOTIDE SEQUENCE [LARGE SCALE GENOMIC DNA]</scope>
    <source>
        <strain evidence="2 3">RCC970-E3</strain>
    </source>
</reference>
<comment type="caution">
    <text evidence="2">The sequence shown here is derived from an EMBL/GenBank/DDBJ whole genome shotgun (WGS) entry which is preliminary data.</text>
</comment>
<evidence type="ECO:0000256" key="1">
    <source>
        <dbReference type="SAM" id="MobiDB-lite"/>
    </source>
</evidence>
<gene>
    <name evidence="2" type="ORF">FNF28_07268</name>
</gene>
<evidence type="ECO:0000313" key="3">
    <source>
        <dbReference type="Proteomes" id="UP000324907"/>
    </source>
</evidence>
<name>A0A5A8CC45_CAFRO</name>
<dbReference type="Proteomes" id="UP000324907">
    <property type="component" value="Unassembled WGS sequence"/>
</dbReference>
<accession>A0A5A8CC45</accession>